<dbReference type="EMBL" id="BSXW01012420">
    <property type="protein sequence ID" value="GMF64598.1"/>
    <property type="molecule type" value="Genomic_DNA"/>
</dbReference>
<evidence type="ECO:0000259" key="1">
    <source>
        <dbReference type="Pfam" id="PF13472"/>
    </source>
</evidence>
<protein>
    <submittedName>
        <fullName evidence="2">Unnamed protein product</fullName>
    </submittedName>
</protein>
<dbReference type="CDD" id="cd01838">
    <property type="entry name" value="Isoamyl_acetate_hydrolase_like"/>
    <property type="match status" value="1"/>
</dbReference>
<name>A0A9W7DC50_9STRA</name>
<dbReference type="InterPro" id="IPR036514">
    <property type="entry name" value="SGNH_hydro_sf"/>
</dbReference>
<dbReference type="Gene3D" id="3.40.50.1110">
    <property type="entry name" value="SGNH hydrolase"/>
    <property type="match status" value="1"/>
</dbReference>
<dbReference type="AlphaFoldDB" id="A0A9W7DC50"/>
<dbReference type="OrthoDB" id="671439at2759"/>
<dbReference type="PANTHER" id="PTHR14209:SF19">
    <property type="entry name" value="ISOAMYL ACETATE-HYDROLYZING ESTERASE 1 HOMOLOG"/>
    <property type="match status" value="1"/>
</dbReference>
<feature type="domain" description="SGNH hydrolase-type esterase" evidence="1">
    <location>
        <begin position="35"/>
        <end position="224"/>
    </location>
</feature>
<reference evidence="2" key="1">
    <citation type="submission" date="2023-04" db="EMBL/GenBank/DDBJ databases">
        <title>Phytophthora lilii NBRC 32176.</title>
        <authorList>
            <person name="Ichikawa N."/>
            <person name="Sato H."/>
            <person name="Tonouchi N."/>
        </authorList>
    </citation>
    <scope>NUCLEOTIDE SEQUENCE</scope>
    <source>
        <strain evidence="2">NBRC 32176</strain>
    </source>
</reference>
<dbReference type="PANTHER" id="PTHR14209">
    <property type="entry name" value="ISOAMYL ACETATE-HYDROLYZING ESTERASE 1"/>
    <property type="match status" value="1"/>
</dbReference>
<evidence type="ECO:0000313" key="2">
    <source>
        <dbReference type="EMBL" id="GMF64598.1"/>
    </source>
</evidence>
<dbReference type="SUPFAM" id="SSF52266">
    <property type="entry name" value="SGNH hydrolase"/>
    <property type="match status" value="1"/>
</dbReference>
<organism evidence="2 3">
    <name type="scientific">Phytophthora lilii</name>
    <dbReference type="NCBI Taxonomy" id="2077276"/>
    <lineage>
        <taxon>Eukaryota</taxon>
        <taxon>Sar</taxon>
        <taxon>Stramenopiles</taxon>
        <taxon>Oomycota</taxon>
        <taxon>Peronosporomycetes</taxon>
        <taxon>Peronosporales</taxon>
        <taxon>Peronosporaceae</taxon>
        <taxon>Phytophthora</taxon>
    </lineage>
</organism>
<comment type="caution">
    <text evidence="2">The sequence shown here is derived from an EMBL/GenBank/DDBJ whole genome shotgun (WGS) entry which is preliminary data.</text>
</comment>
<accession>A0A9W7DC50</accession>
<dbReference type="Proteomes" id="UP001165083">
    <property type="component" value="Unassembled WGS sequence"/>
</dbReference>
<keyword evidence="3" id="KW-1185">Reference proteome</keyword>
<dbReference type="InterPro" id="IPR013830">
    <property type="entry name" value="SGNH_hydro"/>
</dbReference>
<evidence type="ECO:0000313" key="3">
    <source>
        <dbReference type="Proteomes" id="UP001165083"/>
    </source>
</evidence>
<gene>
    <name evidence="2" type="ORF">Plil01_001738100</name>
</gene>
<dbReference type="Pfam" id="PF13472">
    <property type="entry name" value="Lipase_GDSL_2"/>
    <property type="match status" value="1"/>
</dbReference>
<dbReference type="InterPro" id="IPR045136">
    <property type="entry name" value="Iah1-like"/>
</dbReference>
<sequence length="263" mass="29022">MRCLLLPLRGCRALATRSFASRKSSSALQRPKLLLLGDSLTQEGTDPDLGGWVCQLQHRYTRSADVIVRGLYGYSTEIFVRHALPGLKTGLAASEPPAFVSIWLGGNDSALLTGYEAALHVPIPKYRDNLRKIVQVIQDEAPEAAILMITPPAVNDSARLDIWSDGELDFSNAGVAEYADACIEEAERAGVSVLDLHTVMNELGEERCGLQYDGLHFNEKGHALVAEQLLTAVEHHFPELAKRLDKWEHPDYLELIGNNPQKE</sequence>
<proteinExistence type="predicted"/>